<dbReference type="PRINTS" id="PR01703">
    <property type="entry name" value="MNSODISMTASE"/>
</dbReference>
<comment type="function">
    <text evidence="6">Destroys radicals which are normally produced within the cells and which are toxic to biological systems.</text>
</comment>
<evidence type="ECO:0000256" key="1">
    <source>
        <dbReference type="ARBA" id="ARBA00008714"/>
    </source>
</evidence>
<evidence type="ECO:0000256" key="5">
    <source>
        <dbReference type="PIRSR" id="PIRSR000349-1"/>
    </source>
</evidence>
<dbReference type="GO" id="GO:0004784">
    <property type="term" value="F:superoxide dismutase activity"/>
    <property type="evidence" value="ECO:0007669"/>
    <property type="project" value="UniProtKB-EC"/>
</dbReference>
<dbReference type="AlphaFoldDB" id="A0A9D1HHS8"/>
<dbReference type="Pfam" id="PF02777">
    <property type="entry name" value="Sod_Fe_C"/>
    <property type="match status" value="1"/>
</dbReference>
<comment type="catalytic activity">
    <reaction evidence="6">
        <text>2 superoxide + 2 H(+) = H2O2 + O2</text>
        <dbReference type="Rhea" id="RHEA:20696"/>
        <dbReference type="ChEBI" id="CHEBI:15378"/>
        <dbReference type="ChEBI" id="CHEBI:15379"/>
        <dbReference type="ChEBI" id="CHEBI:16240"/>
        <dbReference type="ChEBI" id="CHEBI:18421"/>
        <dbReference type="EC" id="1.15.1.1"/>
    </reaction>
</comment>
<dbReference type="InterPro" id="IPR019831">
    <property type="entry name" value="Mn/Fe_SOD_N"/>
</dbReference>
<dbReference type="InterPro" id="IPR036324">
    <property type="entry name" value="Mn/Fe_SOD_N_sf"/>
</dbReference>
<evidence type="ECO:0000259" key="7">
    <source>
        <dbReference type="Pfam" id="PF00081"/>
    </source>
</evidence>
<feature type="domain" description="Manganese/iron superoxide dismutase C-terminal" evidence="8">
    <location>
        <begin position="102"/>
        <end position="196"/>
    </location>
</feature>
<dbReference type="Gene3D" id="1.10.287.990">
    <property type="entry name" value="Fe,Mn superoxide dismutase (SOD) domain"/>
    <property type="match status" value="1"/>
</dbReference>
<proteinExistence type="inferred from homology"/>
<protein>
    <recommendedName>
        <fullName evidence="2 6">Superoxide dismutase</fullName>
        <ecNumber evidence="2 6">1.15.1.1</ecNumber>
    </recommendedName>
</protein>
<dbReference type="Pfam" id="PF00081">
    <property type="entry name" value="Sod_Fe_N"/>
    <property type="match status" value="1"/>
</dbReference>
<dbReference type="Gene3D" id="3.55.40.20">
    <property type="entry name" value="Iron/manganese superoxide dismutase, C-terminal domain"/>
    <property type="match status" value="1"/>
</dbReference>
<dbReference type="PANTHER" id="PTHR43595:SF2">
    <property type="entry name" value="SMALL RIBOSOMAL SUBUNIT PROTEIN MS42"/>
    <property type="match status" value="1"/>
</dbReference>
<dbReference type="InterPro" id="IPR019833">
    <property type="entry name" value="Mn/Fe_SOD_BS"/>
</dbReference>
<evidence type="ECO:0000256" key="2">
    <source>
        <dbReference type="ARBA" id="ARBA00012682"/>
    </source>
</evidence>
<dbReference type="GO" id="GO:0046872">
    <property type="term" value="F:metal ion binding"/>
    <property type="evidence" value="ECO:0007669"/>
    <property type="project" value="UniProtKB-KW"/>
</dbReference>
<comment type="caution">
    <text evidence="9">The sequence shown here is derived from an EMBL/GenBank/DDBJ whole genome shotgun (WGS) entry which is preliminary data.</text>
</comment>
<dbReference type="InterPro" id="IPR036314">
    <property type="entry name" value="SOD_C_sf"/>
</dbReference>
<dbReference type="SUPFAM" id="SSF46609">
    <property type="entry name" value="Fe,Mn superoxide dismutase (SOD), N-terminal domain"/>
    <property type="match status" value="1"/>
</dbReference>
<name>A0A9D1HHS8_9FIRM</name>
<dbReference type="EC" id="1.15.1.1" evidence="2 6"/>
<evidence type="ECO:0000256" key="6">
    <source>
        <dbReference type="RuleBase" id="RU000414"/>
    </source>
</evidence>
<evidence type="ECO:0000256" key="4">
    <source>
        <dbReference type="ARBA" id="ARBA00023002"/>
    </source>
</evidence>
<feature type="binding site" evidence="5">
    <location>
        <position position="86"/>
    </location>
    <ligand>
        <name>Mn(2+)</name>
        <dbReference type="ChEBI" id="CHEBI:29035"/>
    </ligand>
</feature>
<keyword evidence="4 6" id="KW-0560">Oxidoreductase</keyword>
<feature type="binding site" evidence="5">
    <location>
        <position position="170"/>
    </location>
    <ligand>
        <name>Mn(2+)</name>
        <dbReference type="ChEBI" id="CHEBI:29035"/>
    </ligand>
</feature>
<evidence type="ECO:0000259" key="8">
    <source>
        <dbReference type="Pfam" id="PF02777"/>
    </source>
</evidence>
<dbReference type="SUPFAM" id="SSF54719">
    <property type="entry name" value="Fe,Mn superoxide dismutase (SOD), C-terminal domain"/>
    <property type="match status" value="1"/>
</dbReference>
<dbReference type="InterPro" id="IPR019832">
    <property type="entry name" value="Mn/Fe_SOD_C"/>
</dbReference>
<keyword evidence="3 5" id="KW-0479">Metal-binding</keyword>
<feature type="domain" description="Manganese/iron superoxide dismutase N-terminal" evidence="7">
    <location>
        <begin position="9"/>
        <end position="94"/>
    </location>
</feature>
<gene>
    <name evidence="9" type="ORF">IAB63_09210</name>
</gene>
<accession>A0A9D1HHS8</accession>
<feature type="binding site" evidence="5">
    <location>
        <position position="31"/>
    </location>
    <ligand>
        <name>Mn(2+)</name>
        <dbReference type="ChEBI" id="CHEBI:29035"/>
    </ligand>
</feature>
<reference evidence="9" key="2">
    <citation type="journal article" date="2021" name="PeerJ">
        <title>Extensive microbial diversity within the chicken gut microbiome revealed by metagenomics and culture.</title>
        <authorList>
            <person name="Gilroy R."/>
            <person name="Ravi A."/>
            <person name="Getino M."/>
            <person name="Pursley I."/>
            <person name="Horton D.L."/>
            <person name="Alikhan N.F."/>
            <person name="Baker D."/>
            <person name="Gharbi K."/>
            <person name="Hall N."/>
            <person name="Watson M."/>
            <person name="Adriaenssens E.M."/>
            <person name="Foster-Nyarko E."/>
            <person name="Jarju S."/>
            <person name="Secka A."/>
            <person name="Antonio M."/>
            <person name="Oren A."/>
            <person name="Chaudhuri R.R."/>
            <person name="La Ragione R."/>
            <person name="Hildebrand F."/>
            <person name="Pallen M.J."/>
        </authorList>
    </citation>
    <scope>NUCLEOTIDE SEQUENCE</scope>
    <source>
        <strain evidence="9">CHK187-14744</strain>
    </source>
</reference>
<evidence type="ECO:0000313" key="9">
    <source>
        <dbReference type="EMBL" id="HIU03416.1"/>
    </source>
</evidence>
<evidence type="ECO:0000313" key="10">
    <source>
        <dbReference type="Proteomes" id="UP000824164"/>
    </source>
</evidence>
<dbReference type="PIRSF" id="PIRSF000349">
    <property type="entry name" value="SODismutase"/>
    <property type="match status" value="1"/>
</dbReference>
<reference evidence="9" key="1">
    <citation type="submission" date="2020-10" db="EMBL/GenBank/DDBJ databases">
        <authorList>
            <person name="Gilroy R."/>
        </authorList>
    </citation>
    <scope>NUCLEOTIDE SEQUENCE</scope>
    <source>
        <strain evidence="9">CHK187-14744</strain>
    </source>
</reference>
<dbReference type="InterPro" id="IPR001189">
    <property type="entry name" value="Mn/Fe_SOD"/>
</dbReference>
<feature type="binding site" evidence="5">
    <location>
        <position position="166"/>
    </location>
    <ligand>
        <name>Mn(2+)</name>
        <dbReference type="ChEBI" id="CHEBI:29035"/>
    </ligand>
</feature>
<dbReference type="GO" id="GO:0005737">
    <property type="term" value="C:cytoplasm"/>
    <property type="evidence" value="ECO:0007669"/>
    <property type="project" value="TreeGrafter"/>
</dbReference>
<comment type="similarity">
    <text evidence="1 6">Belongs to the iron/manganese superoxide dismutase family.</text>
</comment>
<evidence type="ECO:0000256" key="3">
    <source>
        <dbReference type="ARBA" id="ARBA00022723"/>
    </source>
</evidence>
<sequence length="205" mass="24152">MTQTYPFHTVPLPYAYEALEPYIDAETLHYHHDKHLSAYVDNLNKILKPHPEYHDWTLTRLLENLEELPEEIRQPVLNNAGGVYNHILYFRLMSPSNGQNPMETILRKAFGSLEAFIEKMTECAMTQFGSGYAWLVVNPEKSLEILNTPNQNNPVSNGNIPILAIDVWEHAYYLKYKNMRKNYVDNWFRLINWKMVYDLYLKAIQ</sequence>
<dbReference type="Proteomes" id="UP000824164">
    <property type="component" value="Unassembled WGS sequence"/>
</dbReference>
<organism evidence="9 10">
    <name type="scientific">Candidatus Onthocola gallistercoris</name>
    <dbReference type="NCBI Taxonomy" id="2840876"/>
    <lineage>
        <taxon>Bacteria</taxon>
        <taxon>Bacillati</taxon>
        <taxon>Bacillota</taxon>
        <taxon>Bacilli</taxon>
        <taxon>Candidatus Onthocola</taxon>
    </lineage>
</organism>
<dbReference type="PANTHER" id="PTHR43595">
    <property type="entry name" value="37S RIBOSOMAL PROTEIN S26, MITOCHONDRIAL"/>
    <property type="match status" value="1"/>
</dbReference>
<dbReference type="EMBL" id="DVLT01000055">
    <property type="protein sequence ID" value="HIU03416.1"/>
    <property type="molecule type" value="Genomic_DNA"/>
</dbReference>
<dbReference type="PROSITE" id="PS00088">
    <property type="entry name" value="SOD_MN"/>
    <property type="match status" value="1"/>
</dbReference>